<organism evidence="2 3">
    <name type="scientific">Camelus ferus</name>
    <name type="common">Wild bactrian camel</name>
    <name type="synonym">Camelus bactrianus ferus</name>
    <dbReference type="NCBI Taxonomy" id="419612"/>
    <lineage>
        <taxon>Eukaryota</taxon>
        <taxon>Metazoa</taxon>
        <taxon>Chordata</taxon>
        <taxon>Craniata</taxon>
        <taxon>Vertebrata</taxon>
        <taxon>Euteleostomi</taxon>
        <taxon>Mammalia</taxon>
        <taxon>Eutheria</taxon>
        <taxon>Laurasiatheria</taxon>
        <taxon>Artiodactyla</taxon>
        <taxon>Tylopoda</taxon>
        <taxon>Camelidae</taxon>
        <taxon>Camelus</taxon>
    </lineage>
</organism>
<accession>A0A8B8UJ19</accession>
<keyword evidence="2" id="KW-1185">Reference proteome</keyword>
<dbReference type="GeneID" id="116669300"/>
<dbReference type="Proteomes" id="UP000694856">
    <property type="component" value="Chromosome 16"/>
</dbReference>
<dbReference type="KEGG" id="cfr:116669300"/>
<sequence>MGTCILTMCVNTNLIEKAIQFTDEEHRLPGSLTCRSEGGSLHLGVKPQSPGSPVRIAPPAGAARDPRAPRCAPTPAVGLRPGKARRGLPAASAARGSPVSDGAGTGSRPSAPRRRRRRRRATRSASRAAQPGESRGAEGGKTQMNKLHGTERISECPHSEEGHHSWT</sequence>
<evidence type="ECO:0000313" key="3">
    <source>
        <dbReference type="RefSeq" id="XP_032354491.1"/>
    </source>
</evidence>
<feature type="compositionally biased region" description="Basic residues" evidence="1">
    <location>
        <begin position="111"/>
        <end position="122"/>
    </location>
</feature>
<feature type="region of interest" description="Disordered" evidence="1">
    <location>
        <begin position="39"/>
        <end position="167"/>
    </location>
</feature>
<dbReference type="AlphaFoldDB" id="A0A8B8UJ19"/>
<dbReference type="RefSeq" id="XP_032354491.1">
    <property type="nucleotide sequence ID" value="XM_032498600.1"/>
</dbReference>
<reference evidence="3" key="1">
    <citation type="submission" date="2025-08" db="UniProtKB">
        <authorList>
            <consortium name="RefSeq"/>
        </authorList>
    </citation>
    <scope>IDENTIFICATION</scope>
    <source>
        <tissue evidence="3">Ear skin</tissue>
    </source>
</reference>
<gene>
    <name evidence="3" type="primary">LOC116669300</name>
</gene>
<evidence type="ECO:0000256" key="1">
    <source>
        <dbReference type="SAM" id="MobiDB-lite"/>
    </source>
</evidence>
<feature type="compositionally biased region" description="Low complexity" evidence="1">
    <location>
        <begin position="55"/>
        <end position="76"/>
    </location>
</feature>
<proteinExistence type="predicted"/>
<evidence type="ECO:0000313" key="2">
    <source>
        <dbReference type="Proteomes" id="UP000694856"/>
    </source>
</evidence>
<protein>
    <submittedName>
        <fullName evidence="3">Hydro-lyase KRH_21160</fullName>
    </submittedName>
</protein>
<name>A0A8B8UJ19_CAMFR</name>
<feature type="compositionally biased region" description="Basic and acidic residues" evidence="1">
    <location>
        <begin position="148"/>
        <end position="167"/>
    </location>
</feature>